<dbReference type="InParanoid" id="A0A1X7VSU5"/>
<evidence type="ECO:0000256" key="2">
    <source>
        <dbReference type="ARBA" id="ARBA00049551"/>
    </source>
</evidence>
<dbReference type="AlphaFoldDB" id="A0A1X7VSU5"/>
<evidence type="ECO:0000256" key="1">
    <source>
        <dbReference type="ARBA" id="ARBA00012944"/>
    </source>
</evidence>
<dbReference type="Pfam" id="PF00361">
    <property type="entry name" value="Proton_antipo_M"/>
    <property type="match status" value="1"/>
</dbReference>
<dbReference type="EC" id="7.1.1.2" evidence="1"/>
<feature type="domain" description="NADH:quinone oxidoreductase/Mrp antiporter transmembrane" evidence="3">
    <location>
        <begin position="121"/>
        <end position="198"/>
    </location>
</feature>
<organism evidence="4">
    <name type="scientific">Amphimedon queenslandica</name>
    <name type="common">Sponge</name>
    <dbReference type="NCBI Taxonomy" id="400682"/>
    <lineage>
        <taxon>Eukaryota</taxon>
        <taxon>Metazoa</taxon>
        <taxon>Porifera</taxon>
        <taxon>Demospongiae</taxon>
        <taxon>Heteroscleromorpha</taxon>
        <taxon>Haplosclerida</taxon>
        <taxon>Niphatidae</taxon>
        <taxon>Amphimedon</taxon>
    </lineage>
</organism>
<name>A0A1X7VSU5_AMPQE</name>
<accession>A0A1X7VSU5</accession>
<proteinExistence type="predicted"/>
<dbReference type="InterPro" id="IPR001750">
    <property type="entry name" value="ND/Mrp_TM"/>
</dbReference>
<comment type="catalytic activity">
    <reaction evidence="2">
        <text>a ubiquinone + NADH + 5 H(+)(in) = a ubiquinol + NAD(+) + 4 H(+)(out)</text>
        <dbReference type="Rhea" id="RHEA:29091"/>
        <dbReference type="Rhea" id="RHEA-COMP:9565"/>
        <dbReference type="Rhea" id="RHEA-COMP:9566"/>
        <dbReference type="ChEBI" id="CHEBI:15378"/>
        <dbReference type="ChEBI" id="CHEBI:16389"/>
        <dbReference type="ChEBI" id="CHEBI:17976"/>
        <dbReference type="ChEBI" id="CHEBI:57540"/>
        <dbReference type="ChEBI" id="CHEBI:57945"/>
        <dbReference type="EC" id="7.1.1.2"/>
    </reaction>
</comment>
<evidence type="ECO:0000259" key="3">
    <source>
        <dbReference type="Pfam" id="PF00361"/>
    </source>
</evidence>
<dbReference type="GO" id="GO:0008137">
    <property type="term" value="F:NADH dehydrogenase (ubiquinone) activity"/>
    <property type="evidence" value="ECO:0007669"/>
    <property type="project" value="UniProtKB-EC"/>
</dbReference>
<reference evidence="4" key="1">
    <citation type="submission" date="2017-05" db="UniProtKB">
        <authorList>
            <consortium name="EnsemblMetazoa"/>
        </authorList>
    </citation>
    <scope>IDENTIFICATION</scope>
</reference>
<dbReference type="EnsemblMetazoa" id="Aqu2.1.42483_001">
    <property type="protein sequence ID" value="Aqu2.1.42483_001"/>
    <property type="gene ID" value="Aqu2.1.42483"/>
</dbReference>
<protein>
    <recommendedName>
        <fullName evidence="1">NADH:ubiquinone reductase (H(+)-translocating)</fullName>
        <ecNumber evidence="1">7.1.1.2</ecNumber>
    </recommendedName>
</protein>
<sequence>LPSGIILPIVATLQAPLTTAKAMGGLLPTGTPLDGRLYPILTYEGAVTLCGYILFIETDLAHAGLNSNHVTAIQHRGRKHRLHCSGKYVRKYPNPFHTTININKLKINGKYFCPGFPKLSYAIPLIFAYANSIMDCQTFGITRFPIRNSNITINAPLIINQVFRCIHKFSNKNTESMFHIWLPQAHIKAPVAASVILA</sequence>
<evidence type="ECO:0000313" key="4">
    <source>
        <dbReference type="EnsemblMetazoa" id="Aqu2.1.42483_001"/>
    </source>
</evidence>